<dbReference type="EMBL" id="BAAFJT010000009">
    <property type="protein sequence ID" value="GAB0193376.1"/>
    <property type="molecule type" value="Genomic_DNA"/>
</dbReference>
<protein>
    <submittedName>
        <fullName evidence="2">Uncharacterized protein</fullName>
    </submittedName>
</protein>
<feature type="region of interest" description="Disordered" evidence="1">
    <location>
        <begin position="1"/>
        <end position="70"/>
    </location>
</feature>
<reference evidence="2 3" key="1">
    <citation type="submission" date="2024-06" db="EMBL/GenBank/DDBJ databases">
        <title>The draft genome of Grus japonensis, version 3.</title>
        <authorList>
            <person name="Nabeshima K."/>
            <person name="Suzuki S."/>
            <person name="Onuma M."/>
        </authorList>
    </citation>
    <scope>NUCLEOTIDE SEQUENCE [LARGE SCALE GENOMIC DNA]</scope>
    <source>
        <strain evidence="2 3">451A</strain>
    </source>
</reference>
<feature type="compositionally biased region" description="Basic and acidic residues" evidence="1">
    <location>
        <begin position="38"/>
        <end position="54"/>
    </location>
</feature>
<gene>
    <name evidence="2" type="ORF">GRJ2_001802900</name>
</gene>
<evidence type="ECO:0000313" key="2">
    <source>
        <dbReference type="EMBL" id="GAB0193376.1"/>
    </source>
</evidence>
<proteinExistence type="predicted"/>
<name>A0ABC9X6R0_GRUJA</name>
<accession>A0ABC9X6R0</accession>
<dbReference type="AlphaFoldDB" id="A0ABC9X6R0"/>
<dbReference type="Proteomes" id="UP001623348">
    <property type="component" value="Unassembled WGS sequence"/>
</dbReference>
<keyword evidence="3" id="KW-1185">Reference proteome</keyword>
<organism evidence="2 3">
    <name type="scientific">Grus japonensis</name>
    <name type="common">Japanese crane</name>
    <name type="synonym">Red-crowned crane</name>
    <dbReference type="NCBI Taxonomy" id="30415"/>
    <lineage>
        <taxon>Eukaryota</taxon>
        <taxon>Metazoa</taxon>
        <taxon>Chordata</taxon>
        <taxon>Craniata</taxon>
        <taxon>Vertebrata</taxon>
        <taxon>Euteleostomi</taxon>
        <taxon>Archelosauria</taxon>
        <taxon>Archosauria</taxon>
        <taxon>Dinosauria</taxon>
        <taxon>Saurischia</taxon>
        <taxon>Theropoda</taxon>
        <taxon>Coelurosauria</taxon>
        <taxon>Aves</taxon>
        <taxon>Neognathae</taxon>
        <taxon>Neoaves</taxon>
        <taxon>Gruiformes</taxon>
        <taxon>Gruidae</taxon>
        <taxon>Grus</taxon>
    </lineage>
</organism>
<evidence type="ECO:0000313" key="3">
    <source>
        <dbReference type="Proteomes" id="UP001623348"/>
    </source>
</evidence>
<evidence type="ECO:0000256" key="1">
    <source>
        <dbReference type="SAM" id="MobiDB-lite"/>
    </source>
</evidence>
<sequence length="70" mass="7352">MRAAGSAGERESSLTIPRSQAAGCFGCSGSRGATVRPDGWRRGGEEEEVGASRDAEDEQDLRRASRPSAV</sequence>
<comment type="caution">
    <text evidence="2">The sequence shown here is derived from an EMBL/GenBank/DDBJ whole genome shotgun (WGS) entry which is preliminary data.</text>
</comment>